<proteinExistence type="predicted"/>
<evidence type="ECO:0000256" key="2">
    <source>
        <dbReference type="ARBA" id="ARBA00022679"/>
    </source>
</evidence>
<keyword evidence="5" id="KW-1185">Reference proteome</keyword>
<dbReference type="NCBIfam" id="TIGR00095">
    <property type="entry name" value="16S rRNA (guanine(966)-N(2))-methyltransferase RsmD"/>
    <property type="match status" value="1"/>
</dbReference>
<evidence type="ECO:0000313" key="4">
    <source>
        <dbReference type="EMBL" id="MDA4847637.1"/>
    </source>
</evidence>
<accession>A0ABT4VSE5</accession>
<dbReference type="PANTHER" id="PTHR43542">
    <property type="entry name" value="METHYLTRANSFERASE"/>
    <property type="match status" value="1"/>
</dbReference>
<keyword evidence="1 4" id="KW-0489">Methyltransferase</keyword>
<dbReference type="GO" id="GO:0052913">
    <property type="term" value="F:16S rRNA (guanine(966)-N(2))-methyltransferase activity"/>
    <property type="evidence" value="ECO:0007669"/>
    <property type="project" value="UniProtKB-EC"/>
</dbReference>
<dbReference type="SUPFAM" id="SSF53335">
    <property type="entry name" value="S-adenosyl-L-methionine-dependent methyltransferases"/>
    <property type="match status" value="1"/>
</dbReference>
<dbReference type="Proteomes" id="UP001148313">
    <property type="component" value="Unassembled WGS sequence"/>
</dbReference>
<sequence>MRIVGGSFKGRSLAGPRSQSIRPTTDRTREALFNILAHGYADALAGSRVLDLFAGTGAVGLEALSRGASFALFVEQSAEGRGLLRDNIEKLGVQGRTKVYRRDAASLGDIGAIEPFDLAFADPPYGKGLGERALASACAGGWLRRGALVLLEERADAGPQPGGGFRLLEIRSFGDTAIHFYRCESTETK</sequence>
<evidence type="ECO:0000313" key="5">
    <source>
        <dbReference type="Proteomes" id="UP001148313"/>
    </source>
</evidence>
<comment type="caution">
    <text evidence="4">The sequence shown here is derived from an EMBL/GenBank/DDBJ whole genome shotgun (WGS) entry which is preliminary data.</text>
</comment>
<dbReference type="InterPro" id="IPR029063">
    <property type="entry name" value="SAM-dependent_MTases_sf"/>
</dbReference>
<dbReference type="InterPro" id="IPR004398">
    <property type="entry name" value="RNA_MeTrfase_RsmD"/>
</dbReference>
<gene>
    <name evidence="4" type="primary">rsmD</name>
    <name evidence="4" type="ORF">OOZ53_19915</name>
</gene>
<evidence type="ECO:0000256" key="1">
    <source>
        <dbReference type="ARBA" id="ARBA00022603"/>
    </source>
</evidence>
<dbReference type="Pfam" id="PF03602">
    <property type="entry name" value="Cons_hypoth95"/>
    <property type="match status" value="1"/>
</dbReference>
<dbReference type="PANTHER" id="PTHR43542:SF1">
    <property type="entry name" value="METHYLTRANSFERASE"/>
    <property type="match status" value="1"/>
</dbReference>
<reference evidence="4" key="1">
    <citation type="submission" date="2022-11" db="EMBL/GenBank/DDBJ databases">
        <title>Hoeflea poritis sp. nov., isolated from scleractinian coral Porites lutea.</title>
        <authorList>
            <person name="Zhang G."/>
            <person name="Wei Q."/>
            <person name="Cai L."/>
        </authorList>
    </citation>
    <scope>NUCLEOTIDE SEQUENCE</scope>
    <source>
        <strain evidence="4">E7-10</strain>
    </source>
</reference>
<dbReference type="PROSITE" id="PS00092">
    <property type="entry name" value="N6_MTASE"/>
    <property type="match status" value="1"/>
</dbReference>
<feature type="region of interest" description="Disordered" evidence="3">
    <location>
        <begin position="1"/>
        <end position="24"/>
    </location>
</feature>
<name>A0ABT4VSE5_9HYPH</name>
<dbReference type="InterPro" id="IPR002052">
    <property type="entry name" value="DNA_methylase_N6_adenine_CS"/>
</dbReference>
<dbReference type="EMBL" id="JAPJZH010000014">
    <property type="protein sequence ID" value="MDA4847637.1"/>
    <property type="molecule type" value="Genomic_DNA"/>
</dbReference>
<evidence type="ECO:0000256" key="3">
    <source>
        <dbReference type="SAM" id="MobiDB-lite"/>
    </source>
</evidence>
<dbReference type="EC" id="2.1.1.171" evidence="4"/>
<dbReference type="CDD" id="cd02440">
    <property type="entry name" value="AdoMet_MTases"/>
    <property type="match status" value="1"/>
</dbReference>
<organism evidence="4 5">
    <name type="scientific">Hoeflea poritis</name>
    <dbReference type="NCBI Taxonomy" id="2993659"/>
    <lineage>
        <taxon>Bacteria</taxon>
        <taxon>Pseudomonadati</taxon>
        <taxon>Pseudomonadota</taxon>
        <taxon>Alphaproteobacteria</taxon>
        <taxon>Hyphomicrobiales</taxon>
        <taxon>Rhizobiaceae</taxon>
        <taxon>Hoeflea</taxon>
    </lineage>
</organism>
<protein>
    <submittedName>
        <fullName evidence="4">16S rRNA (Guanine(966)-N(2))-methyltransferase RsmD</fullName>
        <ecNumber evidence="4">2.1.1.171</ecNumber>
    </submittedName>
</protein>
<dbReference type="Gene3D" id="3.40.50.150">
    <property type="entry name" value="Vaccinia Virus protein VP39"/>
    <property type="match status" value="1"/>
</dbReference>
<keyword evidence="2 4" id="KW-0808">Transferase</keyword>
<dbReference type="RefSeq" id="WP_271091531.1">
    <property type="nucleotide sequence ID" value="NZ_JAPJZH010000014.1"/>
</dbReference>
<dbReference type="PIRSF" id="PIRSF004553">
    <property type="entry name" value="CHP00095"/>
    <property type="match status" value="1"/>
</dbReference>